<feature type="compositionally biased region" description="Low complexity" evidence="5">
    <location>
        <begin position="1046"/>
        <end position="1057"/>
    </location>
</feature>
<feature type="compositionally biased region" description="Pro residues" evidence="5">
    <location>
        <begin position="1082"/>
        <end position="1097"/>
    </location>
</feature>
<feature type="domain" description="PHD-type" evidence="6">
    <location>
        <begin position="739"/>
        <end position="790"/>
    </location>
</feature>
<dbReference type="PROSITE" id="PS50016">
    <property type="entry name" value="ZF_PHD_2"/>
    <property type="match status" value="1"/>
</dbReference>
<feature type="compositionally biased region" description="Basic residues" evidence="5">
    <location>
        <begin position="1185"/>
        <end position="1196"/>
    </location>
</feature>
<evidence type="ECO:0000256" key="1">
    <source>
        <dbReference type="ARBA" id="ARBA00022723"/>
    </source>
</evidence>
<dbReference type="PROSITE" id="PS01359">
    <property type="entry name" value="ZF_PHD_1"/>
    <property type="match status" value="1"/>
</dbReference>
<feature type="region of interest" description="Disordered" evidence="5">
    <location>
        <begin position="262"/>
        <end position="289"/>
    </location>
</feature>
<dbReference type="GeneID" id="9618542"/>
<evidence type="ECO:0000256" key="3">
    <source>
        <dbReference type="ARBA" id="ARBA00022833"/>
    </source>
</evidence>
<organism evidence="9">
    <name type="scientific">Volvox carteri f. nagariensis</name>
    <dbReference type="NCBI Taxonomy" id="3068"/>
    <lineage>
        <taxon>Eukaryota</taxon>
        <taxon>Viridiplantae</taxon>
        <taxon>Chlorophyta</taxon>
        <taxon>core chlorophytes</taxon>
        <taxon>Chlorophyceae</taxon>
        <taxon>CS clade</taxon>
        <taxon>Chlamydomonadales</taxon>
        <taxon>Volvocaceae</taxon>
        <taxon>Volvox</taxon>
    </lineage>
</organism>
<dbReference type="InterPro" id="IPR040263">
    <property type="entry name" value="PWP3A_3B_4"/>
</dbReference>
<dbReference type="InterPro" id="IPR000313">
    <property type="entry name" value="PWWP_dom"/>
</dbReference>
<feature type="compositionally biased region" description="Gly residues" evidence="5">
    <location>
        <begin position="116"/>
        <end position="130"/>
    </location>
</feature>
<evidence type="ECO:0000259" key="6">
    <source>
        <dbReference type="PROSITE" id="PS50016"/>
    </source>
</evidence>
<dbReference type="Pfam" id="PF00855">
    <property type="entry name" value="PWWP"/>
    <property type="match status" value="1"/>
</dbReference>
<evidence type="ECO:0000256" key="2">
    <source>
        <dbReference type="ARBA" id="ARBA00022771"/>
    </source>
</evidence>
<dbReference type="InterPro" id="IPR013083">
    <property type="entry name" value="Znf_RING/FYVE/PHD"/>
</dbReference>
<evidence type="ECO:0000256" key="4">
    <source>
        <dbReference type="PROSITE-ProRule" id="PRU00146"/>
    </source>
</evidence>
<sequence>MRDYKLREGFRNDHLSREATPLTGRRTTEGPVDCISQQMQLLCGQMETSLSNPPPSLSLPTQQVKPPPQLAPATANGSCESAGGMAAGTAAAVGAVMSSGMALYLQLVAEAAAAGGGVGSRGGSRGGGGEQQRPAEGSRVWIKMAGYCHWPAVVFSLRYCRKSEVPDLLASYQPGRTLVHFYGTVQQMTPGSHDHVWATQASLSSWTTEREVRLAALKAAARSSKVAAATLAELSGSLGANAASDRGRELERVVQMREVALGQPLGGKGGGGNSGGGGGGGGGRKGGKAQCGGCRESGTQVTCASCRTGFHTLCLPQPDLSPAHMLATAALLSAATTEQTAQPHPIQQQQQRQHLVVAVWICGVCGKQNELKGPVPASVAHRTAAPPREGGGGGAPRGGGRPPGGGWRAGDAAGGASGACGAGTGTGTGTGTGSGGADLSPNSPQLPQPQQQPQVPQHAELLALYEQLVAEDEALEASVAAAAAEAPAIPARDIVQLQPPAAAAAMGATTSAAATAVAVAASSSSSGAVPGGQGSRPPPGTRLWVKTPGYCHWPAVVFSLRYCRKSEVPDLLASYQPGCTLVHFYGEHNHMWLPAEEVALLAAAAADPREEQERREGLMLRLLHPALQQSVVTPGPVWGGAARREVVRVVALREARMAAEEERREQEAWELLLTGAREGAAATAGPPGGGRRGGGGGAPGGSSGAGFGGAGGGRDRDGLGMRAAGGGGEGGVGGWRSRLRVCAACEEPGGQVSCPHCRRAYHTLCLTPRWLSPAFMPPHHPWTCANCGSENEAPQGPQSSGGNQDGSLEAERMGLTPDWIIMAAAFKVFQLPRPTASAPYIRGLLDPCTNSKANPNIPAEKLYDKSDDGLKLSNSWSGYHVILNPEYTSQTQWRFVNRAIDEVENGCVPAVLLLCRNSTDTAYFQRLRPYPRVMLKRTSARFKDYEKTPIGFGIAVFCIAPRGPGRTTLYRRFIDAFGDWGEPNIPIDAAFVSSPAFSELLDRLADHTTRHMRDTWVQCSACRKWRIVPYEVYRLLEDQQRQQQPQLQLQLQDQPHQVASQEEEREAERREGSRDAGTGDDTPPPSAGVPGLGPVPGPGIEAAEAAGGAGAGAGGREAERARAVDRRPLLAGSWTCAQLGSGSGCYRPQSRVEAAGVHYARQRGAPRPPGAHRAAGAGPVDQHQHQHQHQHQRRWRHCPEGGLKGLPGSLVSRL</sequence>
<protein>
    <recommendedName>
        <fullName evidence="10">PWWP domain-containing protein</fullName>
    </recommendedName>
</protein>
<feature type="region of interest" description="Disordered" evidence="5">
    <location>
        <begin position="376"/>
        <end position="456"/>
    </location>
</feature>
<dbReference type="RefSeq" id="XP_002949372.1">
    <property type="nucleotide sequence ID" value="XM_002949326.1"/>
</dbReference>
<evidence type="ECO:0008006" key="10">
    <source>
        <dbReference type="Google" id="ProtNLM"/>
    </source>
</evidence>
<feature type="domain" description="PWWP" evidence="7">
    <location>
        <begin position="539"/>
        <end position="604"/>
    </location>
</feature>
<feature type="region of interest" description="Disordered" evidence="5">
    <location>
        <begin position="1046"/>
        <end position="1120"/>
    </location>
</feature>
<reference evidence="8 9" key="1">
    <citation type="journal article" date="2010" name="Science">
        <title>Genomic analysis of organismal complexity in the multicellular green alga Volvox carteri.</title>
        <authorList>
            <person name="Prochnik S.E."/>
            <person name="Umen J."/>
            <person name="Nedelcu A.M."/>
            <person name="Hallmann A."/>
            <person name="Miller S.M."/>
            <person name="Nishii I."/>
            <person name="Ferris P."/>
            <person name="Kuo A."/>
            <person name="Mitros T."/>
            <person name="Fritz-Laylin L.K."/>
            <person name="Hellsten U."/>
            <person name="Chapman J."/>
            <person name="Simakov O."/>
            <person name="Rensing S.A."/>
            <person name="Terry A."/>
            <person name="Pangilinan J."/>
            <person name="Kapitonov V."/>
            <person name="Jurka J."/>
            <person name="Salamov A."/>
            <person name="Shapiro H."/>
            <person name="Schmutz J."/>
            <person name="Grimwood J."/>
            <person name="Lindquist E."/>
            <person name="Lucas S."/>
            <person name="Grigoriev I.V."/>
            <person name="Schmitt R."/>
            <person name="Kirk D."/>
            <person name="Rokhsar D.S."/>
        </authorList>
    </citation>
    <scope>NUCLEOTIDE SEQUENCE [LARGE SCALE GENOMIC DNA]</scope>
    <source>
        <strain evidence="9">f. Nagariensis / Eve</strain>
    </source>
</reference>
<proteinExistence type="predicted"/>
<evidence type="ECO:0000259" key="7">
    <source>
        <dbReference type="PROSITE" id="PS50812"/>
    </source>
</evidence>
<feature type="region of interest" description="Disordered" evidence="5">
    <location>
        <begin position="790"/>
        <end position="809"/>
    </location>
</feature>
<keyword evidence="3" id="KW-0862">Zinc</keyword>
<gene>
    <name evidence="8" type="ORF">VOLCADRAFT_89771</name>
</gene>
<feature type="domain" description="PWWP" evidence="7">
    <location>
        <begin position="136"/>
        <end position="209"/>
    </location>
</feature>
<feature type="compositionally biased region" description="Gly residues" evidence="5">
    <location>
        <begin position="264"/>
        <end position="284"/>
    </location>
</feature>
<dbReference type="EMBL" id="GL378335">
    <property type="protein sequence ID" value="EFJ49391.1"/>
    <property type="molecule type" value="Genomic_DNA"/>
</dbReference>
<evidence type="ECO:0000256" key="5">
    <source>
        <dbReference type="SAM" id="MobiDB-lite"/>
    </source>
</evidence>
<feature type="compositionally biased region" description="Basic and acidic residues" evidence="5">
    <location>
        <begin position="1"/>
        <end position="17"/>
    </location>
</feature>
<dbReference type="Gene3D" id="2.30.30.140">
    <property type="match status" value="2"/>
</dbReference>
<dbReference type="InParanoid" id="D8TSL1"/>
<feature type="region of interest" description="Disordered" evidence="5">
    <location>
        <begin position="47"/>
        <end position="77"/>
    </location>
</feature>
<dbReference type="InterPro" id="IPR001965">
    <property type="entry name" value="Znf_PHD"/>
</dbReference>
<dbReference type="AlphaFoldDB" id="D8TSL1"/>
<dbReference type="InterPro" id="IPR019787">
    <property type="entry name" value="Znf_PHD-finger"/>
</dbReference>
<dbReference type="SMART" id="SM00249">
    <property type="entry name" value="PHD"/>
    <property type="match status" value="2"/>
</dbReference>
<dbReference type="Gene3D" id="3.30.40.10">
    <property type="entry name" value="Zinc/RING finger domain, C3HC4 (zinc finger)"/>
    <property type="match status" value="1"/>
</dbReference>
<evidence type="ECO:0000313" key="8">
    <source>
        <dbReference type="EMBL" id="EFJ49391.1"/>
    </source>
</evidence>
<dbReference type="OrthoDB" id="544708at2759"/>
<feature type="region of interest" description="Disordered" evidence="5">
    <location>
        <begin position="678"/>
        <end position="731"/>
    </location>
</feature>
<feature type="compositionally biased region" description="Gly residues" evidence="5">
    <location>
        <begin position="389"/>
        <end position="436"/>
    </location>
</feature>
<feature type="region of interest" description="Disordered" evidence="5">
    <location>
        <begin position="1163"/>
        <end position="1214"/>
    </location>
</feature>
<dbReference type="PANTHER" id="PTHR31333:SF6">
    <property type="entry name" value="MUM1 LIKE 1"/>
    <property type="match status" value="1"/>
</dbReference>
<dbReference type="eggNOG" id="ENOG502QPTV">
    <property type="taxonomic scope" value="Eukaryota"/>
</dbReference>
<dbReference type="Proteomes" id="UP000001058">
    <property type="component" value="Unassembled WGS sequence"/>
</dbReference>
<dbReference type="KEGG" id="vcn:VOLCADRAFT_89771"/>
<dbReference type="GO" id="GO:0008270">
    <property type="term" value="F:zinc ion binding"/>
    <property type="evidence" value="ECO:0007669"/>
    <property type="project" value="UniProtKB-KW"/>
</dbReference>
<accession>D8TSL1</accession>
<name>D8TSL1_VOLCA</name>
<keyword evidence="9" id="KW-1185">Reference proteome</keyword>
<feature type="compositionally biased region" description="Gly residues" evidence="5">
    <location>
        <begin position="686"/>
        <end position="712"/>
    </location>
</feature>
<evidence type="ECO:0000313" key="9">
    <source>
        <dbReference type="Proteomes" id="UP000001058"/>
    </source>
</evidence>
<keyword evidence="2 4" id="KW-0863">Zinc-finger</keyword>
<dbReference type="InterPro" id="IPR011011">
    <property type="entry name" value="Znf_FYVE_PHD"/>
</dbReference>
<feature type="region of interest" description="Disordered" evidence="5">
    <location>
        <begin position="116"/>
        <end position="135"/>
    </location>
</feature>
<dbReference type="SUPFAM" id="SSF63748">
    <property type="entry name" value="Tudor/PWWP/MBT"/>
    <property type="match status" value="2"/>
</dbReference>
<dbReference type="Gene3D" id="3.30.40.100">
    <property type="match status" value="1"/>
</dbReference>
<feature type="compositionally biased region" description="Polar residues" evidence="5">
    <location>
        <begin position="796"/>
        <end position="806"/>
    </location>
</feature>
<feature type="region of interest" description="Disordered" evidence="5">
    <location>
        <begin position="1"/>
        <end position="29"/>
    </location>
</feature>
<dbReference type="CDD" id="cd05162">
    <property type="entry name" value="PWWP"/>
    <property type="match status" value="2"/>
</dbReference>
<keyword evidence="1" id="KW-0479">Metal-binding</keyword>
<dbReference type="PANTHER" id="PTHR31333">
    <property type="entry name" value="PWWP DOMAIN-CONTAINING DNA REPAIR FACTOR 3 FAMILY MEMBER"/>
    <property type="match status" value="1"/>
</dbReference>
<dbReference type="PROSITE" id="PS50812">
    <property type="entry name" value="PWWP"/>
    <property type="match status" value="2"/>
</dbReference>
<dbReference type="InterPro" id="IPR019786">
    <property type="entry name" value="Zinc_finger_PHD-type_CS"/>
</dbReference>
<dbReference type="SUPFAM" id="SSF57903">
    <property type="entry name" value="FYVE/PHD zinc finger"/>
    <property type="match status" value="1"/>
</dbReference>